<comment type="similarity">
    <text evidence="2">Belongs to the dynein intermediate chain family.</text>
</comment>
<evidence type="ECO:0000256" key="2">
    <source>
        <dbReference type="ARBA" id="ARBA00011059"/>
    </source>
</evidence>
<dbReference type="InterPro" id="IPR001680">
    <property type="entry name" value="WD40_rpt"/>
</dbReference>
<dbReference type="AlphaFoldDB" id="A0A4P9WF72"/>
<dbReference type="Proteomes" id="UP000269721">
    <property type="component" value="Unassembled WGS sequence"/>
</dbReference>
<keyword evidence="9" id="KW-0206">Cytoskeleton</keyword>
<dbReference type="InterPro" id="IPR036322">
    <property type="entry name" value="WD40_repeat_dom_sf"/>
</dbReference>
<dbReference type="GO" id="GO:0036158">
    <property type="term" value="P:outer dynein arm assembly"/>
    <property type="evidence" value="ECO:0007669"/>
    <property type="project" value="TreeGrafter"/>
</dbReference>
<dbReference type="Gene3D" id="2.130.10.10">
    <property type="entry name" value="YVTN repeat-like/Quinoprotein amine dehydrogenase"/>
    <property type="match status" value="1"/>
</dbReference>
<keyword evidence="10" id="KW-0966">Cell projection</keyword>
<dbReference type="Pfam" id="PF00400">
    <property type="entry name" value="WD40"/>
    <property type="match status" value="1"/>
</dbReference>
<keyword evidence="8" id="KW-0505">Motor protein</keyword>
<evidence type="ECO:0000256" key="10">
    <source>
        <dbReference type="ARBA" id="ARBA00023273"/>
    </source>
</evidence>
<organism evidence="12 13">
    <name type="scientific">Blyttiomyces helicus</name>
    <dbReference type="NCBI Taxonomy" id="388810"/>
    <lineage>
        <taxon>Eukaryota</taxon>
        <taxon>Fungi</taxon>
        <taxon>Fungi incertae sedis</taxon>
        <taxon>Chytridiomycota</taxon>
        <taxon>Chytridiomycota incertae sedis</taxon>
        <taxon>Chytridiomycetes</taxon>
        <taxon>Chytridiomycetes incertae sedis</taxon>
        <taxon>Blyttiomyces</taxon>
    </lineage>
</organism>
<evidence type="ECO:0000256" key="6">
    <source>
        <dbReference type="ARBA" id="ARBA00022737"/>
    </source>
</evidence>
<evidence type="ECO:0000256" key="8">
    <source>
        <dbReference type="ARBA" id="ARBA00023175"/>
    </source>
</evidence>
<feature type="repeat" description="WD" evidence="11">
    <location>
        <begin position="206"/>
        <end position="248"/>
    </location>
</feature>
<keyword evidence="13" id="KW-1185">Reference proteome</keyword>
<dbReference type="PANTHER" id="PTHR12442">
    <property type="entry name" value="DYNEIN INTERMEDIATE CHAIN"/>
    <property type="match status" value="1"/>
</dbReference>
<comment type="subcellular location">
    <subcellularLocation>
        <location evidence="1">Cytoplasm</location>
        <location evidence="1">Cytoskeleton</location>
        <location evidence="1">Cilium axoneme</location>
    </subcellularLocation>
</comment>
<keyword evidence="4 11" id="KW-0853">WD repeat</keyword>
<dbReference type="SUPFAM" id="SSF50978">
    <property type="entry name" value="WD40 repeat-like"/>
    <property type="match status" value="1"/>
</dbReference>
<keyword evidence="7" id="KW-0243">Dynein</keyword>
<dbReference type="InterPro" id="IPR015943">
    <property type="entry name" value="WD40/YVTN_repeat-like_dom_sf"/>
</dbReference>
<evidence type="ECO:0000256" key="4">
    <source>
        <dbReference type="ARBA" id="ARBA00022574"/>
    </source>
</evidence>
<evidence type="ECO:0000256" key="7">
    <source>
        <dbReference type="ARBA" id="ARBA00023017"/>
    </source>
</evidence>
<evidence type="ECO:0000313" key="12">
    <source>
        <dbReference type="EMBL" id="RKO91389.1"/>
    </source>
</evidence>
<evidence type="ECO:0000256" key="5">
    <source>
        <dbReference type="ARBA" id="ARBA00022701"/>
    </source>
</evidence>
<dbReference type="PROSITE" id="PS50082">
    <property type="entry name" value="WD_REPEATS_2"/>
    <property type="match status" value="1"/>
</dbReference>
<dbReference type="PROSITE" id="PS50294">
    <property type="entry name" value="WD_REPEATS_REGION"/>
    <property type="match status" value="1"/>
</dbReference>
<dbReference type="GO" id="GO:0036157">
    <property type="term" value="C:outer dynein arm"/>
    <property type="evidence" value="ECO:0007669"/>
    <property type="project" value="TreeGrafter"/>
</dbReference>
<dbReference type="GO" id="GO:0003341">
    <property type="term" value="P:cilium movement"/>
    <property type="evidence" value="ECO:0007669"/>
    <property type="project" value="TreeGrafter"/>
</dbReference>
<keyword evidence="6" id="KW-0677">Repeat</keyword>
<dbReference type="PANTHER" id="PTHR12442:SF11">
    <property type="entry name" value="DYNEIN AXONEMAL INTERMEDIATE CHAIN 1"/>
    <property type="match status" value="1"/>
</dbReference>
<evidence type="ECO:0000256" key="11">
    <source>
        <dbReference type="PROSITE-ProRule" id="PRU00221"/>
    </source>
</evidence>
<gene>
    <name evidence="12" type="ORF">BDK51DRAFT_31809</name>
</gene>
<keyword evidence="3" id="KW-0963">Cytoplasm</keyword>
<dbReference type="GO" id="GO:0045503">
    <property type="term" value="F:dynein light chain binding"/>
    <property type="evidence" value="ECO:0007669"/>
    <property type="project" value="TreeGrafter"/>
</dbReference>
<feature type="non-terminal residue" evidence="12">
    <location>
        <position position="1"/>
    </location>
</feature>
<evidence type="ECO:0000256" key="9">
    <source>
        <dbReference type="ARBA" id="ARBA00023212"/>
    </source>
</evidence>
<protein>
    <submittedName>
        <fullName evidence="12">WD40-repeat-containing domain protein</fullName>
    </submittedName>
</protein>
<reference evidence="13" key="1">
    <citation type="journal article" date="2018" name="Nat. Microbiol.">
        <title>Leveraging single-cell genomics to expand the fungal tree of life.</title>
        <authorList>
            <person name="Ahrendt S.R."/>
            <person name="Quandt C.A."/>
            <person name="Ciobanu D."/>
            <person name="Clum A."/>
            <person name="Salamov A."/>
            <person name="Andreopoulos B."/>
            <person name="Cheng J.F."/>
            <person name="Woyke T."/>
            <person name="Pelin A."/>
            <person name="Henrissat B."/>
            <person name="Reynolds N.K."/>
            <person name="Benny G.L."/>
            <person name="Smith M.E."/>
            <person name="James T.Y."/>
            <person name="Grigoriev I.V."/>
        </authorList>
    </citation>
    <scope>NUCLEOTIDE SEQUENCE [LARGE SCALE GENOMIC DNA]</scope>
</reference>
<evidence type="ECO:0000313" key="13">
    <source>
        <dbReference type="Proteomes" id="UP000269721"/>
    </source>
</evidence>
<sequence>FVCEKDKRKQVTSLCWNPANNDLFAVGYGSYDFSKQGPGMIACFTLKNPSHPEYLLVEADHPSMIAVGLYDGTVLVYNIQKKTDAPIFKSTARQGKHTDPVWQVGWQKDDLDDNANFFSVSSDGRVTQWTLLKNELNHTDVIKLRYDMDPSSDVTGSGEDEKLFSLAGGCCFDFHKNSDHLFVVGTEEGKIHKCSKDYNSQYLLSFDGHQMATYTVRYSPFHCNIFLSASADWTVKLWDHDQQKAIMSFDLNSSVGDVAWAPYSSTVFAAVTAEGKLSPNLRKKSRGDEDEAARLDRILMVAMGKVAE</sequence>
<dbReference type="GO" id="GO:0045504">
    <property type="term" value="F:dynein heavy chain binding"/>
    <property type="evidence" value="ECO:0007669"/>
    <property type="project" value="TreeGrafter"/>
</dbReference>
<evidence type="ECO:0000256" key="1">
    <source>
        <dbReference type="ARBA" id="ARBA00004430"/>
    </source>
</evidence>
<evidence type="ECO:0000256" key="3">
    <source>
        <dbReference type="ARBA" id="ARBA00022490"/>
    </source>
</evidence>
<keyword evidence="5" id="KW-0493">Microtubule</keyword>
<dbReference type="EMBL" id="KZ995089">
    <property type="protein sequence ID" value="RKO91389.1"/>
    <property type="molecule type" value="Genomic_DNA"/>
</dbReference>
<dbReference type="OrthoDB" id="366230at2759"/>
<proteinExistence type="inferred from homology"/>
<dbReference type="GO" id="GO:0005874">
    <property type="term" value="C:microtubule"/>
    <property type="evidence" value="ECO:0007669"/>
    <property type="project" value="UniProtKB-KW"/>
</dbReference>
<name>A0A4P9WF72_9FUNG</name>
<accession>A0A4P9WF72</accession>
<dbReference type="SMART" id="SM00320">
    <property type="entry name" value="WD40"/>
    <property type="match status" value="4"/>
</dbReference>
<dbReference type="InterPro" id="IPR050687">
    <property type="entry name" value="Dynein_IC"/>
</dbReference>